<keyword evidence="3" id="KW-0732">Signal</keyword>
<feature type="transmembrane region" description="Helical" evidence="2">
    <location>
        <begin position="224"/>
        <end position="250"/>
    </location>
</feature>
<gene>
    <name evidence="5" type="ORF">CYCCA115_LOCUS15360</name>
</gene>
<dbReference type="EMBL" id="CAKOGP040001869">
    <property type="protein sequence ID" value="CAJ1954768.1"/>
    <property type="molecule type" value="Genomic_DNA"/>
</dbReference>
<dbReference type="InterPro" id="IPR050906">
    <property type="entry name" value="Notch_signaling"/>
</dbReference>
<sequence length="304" mass="33233">MLQRSPHSLVSVFVVVTNILFLWSLPITQAQQTNENQTDRKELRCPGNCEPNGKCILNDSDGSPVRCECNIGFAGADCSFPYEQCPDGFTTCYDGAKCSRGLSDKDAGDEDGRGDQTYTCDCEAMVGVSDFVIQQCENPLDDVCEMGVQLSEYAFCTNSGTCLKLIDSGEAHPGCDCPEEFEGRHCQYAAGTAPPAELMLVWNADPDEEGEDPMDEIAEEPTKILIWIVAASVSILAALGIFACCVYARLKNVSEKRHEKSITRIGVISIRDASTDSKDEEKFDDIILGGGYSDDESDHHKHII</sequence>
<dbReference type="Gene3D" id="2.10.25.10">
    <property type="entry name" value="Laminin"/>
    <property type="match status" value="1"/>
</dbReference>
<feature type="disulfide bond" evidence="1">
    <location>
        <begin position="45"/>
        <end position="55"/>
    </location>
</feature>
<evidence type="ECO:0000256" key="2">
    <source>
        <dbReference type="SAM" id="Phobius"/>
    </source>
</evidence>
<keyword evidence="1" id="KW-1015">Disulfide bond</keyword>
<protein>
    <recommendedName>
        <fullName evidence="4">EGF-like domain-containing protein</fullName>
    </recommendedName>
</protein>
<dbReference type="InterPro" id="IPR000742">
    <property type="entry name" value="EGF"/>
</dbReference>
<dbReference type="Proteomes" id="UP001295423">
    <property type="component" value="Unassembled WGS sequence"/>
</dbReference>
<feature type="chain" id="PRO_5041990467" description="EGF-like domain-containing protein" evidence="3">
    <location>
        <begin position="31"/>
        <end position="304"/>
    </location>
</feature>
<keyword evidence="2" id="KW-0472">Membrane</keyword>
<evidence type="ECO:0000313" key="5">
    <source>
        <dbReference type="EMBL" id="CAJ1954768.1"/>
    </source>
</evidence>
<dbReference type="PROSITE" id="PS50026">
    <property type="entry name" value="EGF_3"/>
    <property type="match status" value="2"/>
</dbReference>
<keyword evidence="1" id="KW-0245">EGF-like domain</keyword>
<keyword evidence="2" id="KW-0812">Transmembrane</keyword>
<feature type="disulfide bond" evidence="1">
    <location>
        <begin position="177"/>
        <end position="186"/>
    </location>
</feature>
<feature type="signal peptide" evidence="3">
    <location>
        <begin position="1"/>
        <end position="30"/>
    </location>
</feature>
<name>A0AAD2FXT3_9STRA</name>
<keyword evidence="2" id="KW-1133">Transmembrane helix</keyword>
<reference evidence="5" key="1">
    <citation type="submission" date="2023-08" db="EMBL/GenBank/DDBJ databases">
        <authorList>
            <person name="Audoor S."/>
            <person name="Bilcke G."/>
        </authorList>
    </citation>
    <scope>NUCLEOTIDE SEQUENCE</scope>
</reference>
<keyword evidence="6" id="KW-1185">Reference proteome</keyword>
<dbReference type="Gene3D" id="2.60.120.260">
    <property type="entry name" value="Galactose-binding domain-like"/>
    <property type="match status" value="1"/>
</dbReference>
<dbReference type="PANTHER" id="PTHR24044">
    <property type="entry name" value="NOTCH LIGAND FAMILY MEMBER"/>
    <property type="match status" value="1"/>
</dbReference>
<comment type="caution">
    <text evidence="5">The sequence shown here is derived from an EMBL/GenBank/DDBJ whole genome shotgun (WGS) entry which is preliminary data.</text>
</comment>
<dbReference type="PROSITE" id="PS01186">
    <property type="entry name" value="EGF_2"/>
    <property type="match status" value="1"/>
</dbReference>
<dbReference type="PROSITE" id="PS00022">
    <property type="entry name" value="EGF_1"/>
    <property type="match status" value="2"/>
</dbReference>
<organism evidence="5 6">
    <name type="scientific">Cylindrotheca closterium</name>
    <dbReference type="NCBI Taxonomy" id="2856"/>
    <lineage>
        <taxon>Eukaryota</taxon>
        <taxon>Sar</taxon>
        <taxon>Stramenopiles</taxon>
        <taxon>Ochrophyta</taxon>
        <taxon>Bacillariophyta</taxon>
        <taxon>Bacillariophyceae</taxon>
        <taxon>Bacillariophycidae</taxon>
        <taxon>Bacillariales</taxon>
        <taxon>Bacillariaceae</taxon>
        <taxon>Cylindrotheca</taxon>
    </lineage>
</organism>
<dbReference type="SMART" id="SM00181">
    <property type="entry name" value="EGF"/>
    <property type="match status" value="3"/>
</dbReference>
<feature type="domain" description="EGF-like" evidence="4">
    <location>
        <begin position="41"/>
        <end position="79"/>
    </location>
</feature>
<dbReference type="PANTHER" id="PTHR24044:SF420">
    <property type="entry name" value="DELTA AND NOTCH-LIKE EPIDERMAL GROWTH FACTOR-RELATED RECEPTOR ISOFORM X1"/>
    <property type="match status" value="1"/>
</dbReference>
<dbReference type="GO" id="GO:0005112">
    <property type="term" value="F:Notch binding"/>
    <property type="evidence" value="ECO:0007669"/>
    <property type="project" value="TreeGrafter"/>
</dbReference>
<evidence type="ECO:0000256" key="1">
    <source>
        <dbReference type="PROSITE-ProRule" id="PRU00076"/>
    </source>
</evidence>
<comment type="caution">
    <text evidence="1">Lacks conserved residue(s) required for the propagation of feature annotation.</text>
</comment>
<evidence type="ECO:0000259" key="4">
    <source>
        <dbReference type="PROSITE" id="PS50026"/>
    </source>
</evidence>
<proteinExistence type="predicted"/>
<dbReference type="SUPFAM" id="SSF57196">
    <property type="entry name" value="EGF/Laminin"/>
    <property type="match status" value="1"/>
</dbReference>
<evidence type="ECO:0000256" key="3">
    <source>
        <dbReference type="SAM" id="SignalP"/>
    </source>
</evidence>
<evidence type="ECO:0000313" key="6">
    <source>
        <dbReference type="Proteomes" id="UP001295423"/>
    </source>
</evidence>
<accession>A0AAD2FXT3</accession>
<dbReference type="AlphaFoldDB" id="A0AAD2FXT3"/>
<feature type="domain" description="EGF-like" evidence="4">
    <location>
        <begin position="140"/>
        <end position="187"/>
    </location>
</feature>
<feature type="disulfide bond" evidence="1">
    <location>
        <begin position="69"/>
        <end position="78"/>
    </location>
</feature>